<feature type="domain" description="EamA" evidence="7">
    <location>
        <begin position="30"/>
        <end position="156"/>
    </location>
</feature>
<evidence type="ECO:0000256" key="1">
    <source>
        <dbReference type="ARBA" id="ARBA00004141"/>
    </source>
</evidence>
<dbReference type="PANTHER" id="PTHR22911:SF6">
    <property type="entry name" value="SOLUTE CARRIER FAMILY 35 MEMBER G1"/>
    <property type="match status" value="1"/>
</dbReference>
<evidence type="ECO:0000256" key="2">
    <source>
        <dbReference type="ARBA" id="ARBA00009853"/>
    </source>
</evidence>
<feature type="transmembrane region" description="Helical" evidence="6">
    <location>
        <begin position="231"/>
        <end position="250"/>
    </location>
</feature>
<comment type="subcellular location">
    <subcellularLocation>
        <location evidence="1">Membrane</location>
        <topology evidence="1">Multi-pass membrane protein</topology>
    </subcellularLocation>
</comment>
<feature type="transmembrane region" description="Helical" evidence="6">
    <location>
        <begin position="287"/>
        <end position="305"/>
    </location>
</feature>
<evidence type="ECO:0000256" key="6">
    <source>
        <dbReference type="SAM" id="Phobius"/>
    </source>
</evidence>
<feature type="transmembrane region" description="Helical" evidence="6">
    <location>
        <begin position="140"/>
        <end position="161"/>
    </location>
</feature>
<dbReference type="Pfam" id="PF00892">
    <property type="entry name" value="EamA"/>
    <property type="match status" value="2"/>
</dbReference>
<comment type="similarity">
    <text evidence="2">Belongs to the drug/metabolite transporter (DMT) superfamily. 10 TMS drug/metabolite exporter (DME) (TC 2.A.7.3) family.</text>
</comment>
<evidence type="ECO:0000259" key="7">
    <source>
        <dbReference type="Pfam" id="PF00892"/>
    </source>
</evidence>
<dbReference type="PANTHER" id="PTHR22911">
    <property type="entry name" value="ACYL-MALONYL CONDENSING ENZYME-RELATED"/>
    <property type="match status" value="1"/>
</dbReference>
<evidence type="ECO:0000313" key="9">
    <source>
        <dbReference type="Proteomes" id="UP001628091"/>
    </source>
</evidence>
<protein>
    <submittedName>
        <fullName evidence="8">DMT family transporter</fullName>
    </submittedName>
</protein>
<feature type="transmembrane region" description="Helical" evidence="6">
    <location>
        <begin position="205"/>
        <end position="225"/>
    </location>
</feature>
<feature type="transmembrane region" description="Helical" evidence="6">
    <location>
        <begin position="22"/>
        <end position="43"/>
    </location>
</feature>
<feature type="transmembrane region" description="Helical" evidence="6">
    <location>
        <begin position="55"/>
        <end position="76"/>
    </location>
</feature>
<dbReference type="Gene3D" id="1.10.3730.20">
    <property type="match status" value="1"/>
</dbReference>
<keyword evidence="5 6" id="KW-0472">Membrane</keyword>
<evidence type="ECO:0000256" key="3">
    <source>
        <dbReference type="ARBA" id="ARBA00022692"/>
    </source>
</evidence>
<feature type="transmembrane region" description="Helical" evidence="6">
    <location>
        <begin position="262"/>
        <end position="281"/>
    </location>
</feature>
<dbReference type="SUPFAM" id="SSF103481">
    <property type="entry name" value="Multidrug resistance efflux transporter EmrE"/>
    <property type="match status" value="2"/>
</dbReference>
<dbReference type="InterPro" id="IPR037185">
    <property type="entry name" value="EmrE-like"/>
</dbReference>
<organism evidence="8 9">
    <name type="scientific">Phyllobacterium phragmitis</name>
    <dbReference type="NCBI Taxonomy" id="2670329"/>
    <lineage>
        <taxon>Bacteria</taxon>
        <taxon>Pseudomonadati</taxon>
        <taxon>Pseudomonadota</taxon>
        <taxon>Alphaproteobacteria</taxon>
        <taxon>Hyphomicrobiales</taxon>
        <taxon>Phyllobacteriaceae</taxon>
        <taxon>Phyllobacterium</taxon>
    </lineage>
</organism>
<dbReference type="EMBL" id="BAAFZP010000001">
    <property type="protein sequence ID" value="GAB1581422.1"/>
    <property type="molecule type" value="Genomic_DNA"/>
</dbReference>
<gene>
    <name evidence="8" type="ORF">PPNSA23_13650</name>
</gene>
<evidence type="ECO:0000313" key="8">
    <source>
        <dbReference type="EMBL" id="GAB1581422.1"/>
    </source>
</evidence>
<dbReference type="Proteomes" id="UP001628091">
    <property type="component" value="Unassembled WGS sequence"/>
</dbReference>
<feature type="transmembrane region" description="Helical" evidence="6">
    <location>
        <begin position="88"/>
        <end position="107"/>
    </location>
</feature>
<evidence type="ECO:0000256" key="5">
    <source>
        <dbReference type="ARBA" id="ARBA00023136"/>
    </source>
</evidence>
<evidence type="ECO:0000256" key="4">
    <source>
        <dbReference type="ARBA" id="ARBA00022989"/>
    </source>
</evidence>
<keyword evidence="9" id="KW-1185">Reference proteome</keyword>
<dbReference type="InterPro" id="IPR000620">
    <property type="entry name" value="EamA_dom"/>
</dbReference>
<feature type="transmembrane region" description="Helical" evidence="6">
    <location>
        <begin position="173"/>
        <end position="193"/>
    </location>
</feature>
<reference evidence="8 9" key="1">
    <citation type="submission" date="2024-10" db="EMBL/GenBank/DDBJ databases">
        <title>Isolation, draft genome sequencing and identification of Phyllobacterium sp. NSA23, isolated from leaf soil.</title>
        <authorList>
            <person name="Akita H."/>
        </authorList>
    </citation>
    <scope>NUCLEOTIDE SEQUENCE [LARGE SCALE GENOMIC DNA]</scope>
    <source>
        <strain evidence="8 9">NSA23</strain>
    </source>
</reference>
<comment type="caution">
    <text evidence="8">The sequence shown here is derived from an EMBL/GenBank/DDBJ whole genome shotgun (WGS) entry which is preliminary data.</text>
</comment>
<feature type="domain" description="EamA" evidence="7">
    <location>
        <begin position="174"/>
        <end position="305"/>
    </location>
</feature>
<keyword evidence="3 6" id="KW-0812">Transmembrane</keyword>
<feature type="transmembrane region" description="Helical" evidence="6">
    <location>
        <begin position="113"/>
        <end position="133"/>
    </location>
</feature>
<proteinExistence type="inferred from homology"/>
<accession>A0ABQ0GXL7</accession>
<sequence length="326" mass="35384">MNAPLRPEPADTRAESPAESKVMWGIGFKVASVCVFVAMSSLLKASEGIPLGELVFFRSFFAIFPVIFYLAVTHQLSGVFHTQERLSHVWRGLVGVSAMCCSFYALTKLPLPEAIAINYASPLFVVVFSAILLHETVRIYRWSAVVIGLIGVMVILWPRLSVFSSGEIGMEETVGAISALAGAVLSAIAMLLVRRLVQTERTPTIVIYFSITSSVIALFTLPFGWVMPTPAQALMLVGAGFAGGIAQIFLTQCYRYAEMSTIAPFEYTSMLLGLAIGYLIFGDVPTVEMLIGGVVVIGAGIFIIYREHQLAVAERNRRALSAGRMS</sequence>
<keyword evidence="4 6" id="KW-1133">Transmembrane helix</keyword>
<name>A0ABQ0GXL7_9HYPH</name>